<dbReference type="GO" id="GO:0045159">
    <property type="term" value="F:myosin II binding"/>
    <property type="evidence" value="ECO:0007669"/>
    <property type="project" value="TreeGrafter"/>
</dbReference>
<feature type="domain" description="V-SNARE coiled-coil homology" evidence="14">
    <location>
        <begin position="718"/>
        <end position="778"/>
    </location>
</feature>
<feature type="compositionally biased region" description="Polar residues" evidence="13">
    <location>
        <begin position="480"/>
        <end position="495"/>
    </location>
</feature>
<dbReference type="GO" id="GO:0005886">
    <property type="term" value="C:plasma membrane"/>
    <property type="evidence" value="ECO:0007669"/>
    <property type="project" value="UniProtKB-SubCell"/>
</dbReference>
<dbReference type="GO" id="GO:0031201">
    <property type="term" value="C:SNARE complex"/>
    <property type="evidence" value="ECO:0007669"/>
    <property type="project" value="TreeGrafter"/>
</dbReference>
<dbReference type="InParanoid" id="A0A6L2PIP5"/>
<feature type="compositionally biased region" description="Polar residues" evidence="13">
    <location>
        <begin position="40"/>
        <end position="66"/>
    </location>
</feature>
<dbReference type="FunCoup" id="A0A6L2PIP5">
    <property type="interactions" value="1009"/>
</dbReference>
<evidence type="ECO:0000256" key="4">
    <source>
        <dbReference type="ARBA" id="ARBA00022448"/>
    </source>
</evidence>
<dbReference type="InterPro" id="IPR042855">
    <property type="entry name" value="V_SNARE_CC"/>
</dbReference>
<accession>A0A6L2PIP5</accession>
<evidence type="ECO:0000256" key="1">
    <source>
        <dbReference type="ARBA" id="ARBA00004202"/>
    </source>
</evidence>
<dbReference type="OrthoDB" id="19944at2759"/>
<feature type="region of interest" description="Disordered" evidence="13">
    <location>
        <begin position="470"/>
        <end position="495"/>
    </location>
</feature>
<dbReference type="PANTHER" id="PTHR10241:SF25">
    <property type="entry name" value="TOMOSYN, ISOFORM C"/>
    <property type="match status" value="1"/>
</dbReference>
<feature type="region of interest" description="Disordered" evidence="13">
    <location>
        <begin position="247"/>
        <end position="267"/>
    </location>
</feature>
<name>A0A6L2PIP5_COPFO</name>
<keyword evidence="4" id="KW-0813">Transport</keyword>
<dbReference type="AlphaFoldDB" id="A0A6L2PIP5"/>
<dbReference type="GO" id="GO:0019905">
    <property type="term" value="F:syntaxin binding"/>
    <property type="evidence" value="ECO:0007669"/>
    <property type="project" value="TreeGrafter"/>
</dbReference>
<evidence type="ECO:0000256" key="11">
    <source>
        <dbReference type="ARBA" id="ARBA00023136"/>
    </source>
</evidence>
<dbReference type="PANTHER" id="PTHR10241">
    <property type="entry name" value="LETHAL 2 GIANT LARVAE PROTEIN"/>
    <property type="match status" value="1"/>
</dbReference>
<comment type="subcellular location">
    <subcellularLocation>
        <location evidence="1">Cell membrane</location>
        <topology evidence="1">Peripheral membrane protein</topology>
    </subcellularLocation>
    <subcellularLocation>
        <location evidence="2">Cytoplasm</location>
    </subcellularLocation>
</comment>
<keyword evidence="8" id="KW-0677">Repeat</keyword>
<feature type="region of interest" description="Disordered" evidence="13">
    <location>
        <begin position="289"/>
        <end position="310"/>
    </location>
</feature>
<dbReference type="Gene3D" id="1.20.5.110">
    <property type="match status" value="1"/>
</dbReference>
<sequence>MVSSRDAPKILEPSVVPVDATIPLTSPFCKVTDVSDVDSEGSQSTLQPLKQSHTIGSDISNVSSHPSPDVEEVEEAIIALSSPVGQPGLELENPETLVELPAKSPCSAQARRRSSHSWKGFSLKKQLSRVDQKFKHTFSAASQPTNAPCNTSQSKDKRSSVFYYSSSDMPCTPSVVNPTEMESPPPEPSEGSESKDICTPGCTQTESPSDFTVCDATGSNVNTEVQECTDGIAGQENTCSQVLLNPMEDSRNGNADDTSHTEPTTPMQDETKEIDETVITKKVNRPIDLPLFDTDGKPVRPPRRESKQKCFEKRDGRLLSVPNIKFNRADHCLRDLRNKEDSSSNQPSFGNLMRRLNKLDSSFSRSRSSSMSSLENISAEAIQCLAFADSYTKKSDPSTFPTLWVGTSLGSVLTIMISVPPPGESRVTQPVIVSPIGTIFRLKGCILTMSFLDCNGALIPYSYEAWKDENKEGRERIKTPTKSTSNNRMSPTLSSQQDQFGDRQFVVLTSEKQARVVALPSHNCVYRQQLTDVDFNKDLSTDLDFRLVSVELVSHKWASGYFQHTVMDIIWKMCKANGKCNPLSAKVVTTLSEQFFQTTKQGIVDPMLSIWGQQMFVNEDTDQIARTFCFSNRGHGLYLCSPTEVQKFTVSADFCSSLAEMVGELFLPHDMPEPPKEGFFKGLFGGGVRSVDREELFGEASGRASRSVAKLIPGPSANLEALGQRATSATGEIARTHQMVVERGEKLGQLEERSQRMMSEADNFSHSAHSLMLRYRDKKWYQL</sequence>
<dbReference type="PROSITE" id="PS50892">
    <property type="entry name" value="V_SNARE"/>
    <property type="match status" value="1"/>
</dbReference>
<protein>
    <recommendedName>
        <fullName evidence="14">V-SNARE coiled-coil homology domain-containing protein</fullName>
    </recommendedName>
</protein>
<evidence type="ECO:0000256" key="6">
    <source>
        <dbReference type="ARBA" id="ARBA00022490"/>
    </source>
</evidence>
<keyword evidence="6" id="KW-0963">Cytoplasm</keyword>
<feature type="compositionally biased region" description="Basic and acidic residues" evidence="13">
    <location>
        <begin position="294"/>
        <end position="310"/>
    </location>
</feature>
<organism evidence="15 16">
    <name type="scientific">Coptotermes formosanus</name>
    <name type="common">Formosan subterranean termite</name>
    <dbReference type="NCBI Taxonomy" id="36987"/>
    <lineage>
        <taxon>Eukaryota</taxon>
        <taxon>Metazoa</taxon>
        <taxon>Ecdysozoa</taxon>
        <taxon>Arthropoda</taxon>
        <taxon>Hexapoda</taxon>
        <taxon>Insecta</taxon>
        <taxon>Pterygota</taxon>
        <taxon>Neoptera</taxon>
        <taxon>Polyneoptera</taxon>
        <taxon>Dictyoptera</taxon>
        <taxon>Blattodea</taxon>
        <taxon>Blattoidea</taxon>
        <taxon>Termitoidae</taxon>
        <taxon>Rhinotermitidae</taxon>
        <taxon>Coptotermes</taxon>
    </lineage>
</organism>
<keyword evidence="5" id="KW-1003">Cell membrane</keyword>
<dbReference type="GO" id="GO:0006887">
    <property type="term" value="P:exocytosis"/>
    <property type="evidence" value="ECO:0007669"/>
    <property type="project" value="TreeGrafter"/>
</dbReference>
<keyword evidence="16" id="KW-1185">Reference proteome</keyword>
<gene>
    <name evidence="15" type="ORF">Cfor_09472</name>
</gene>
<proteinExistence type="inferred from homology"/>
<feature type="compositionally biased region" description="Polar residues" evidence="13">
    <location>
        <begin position="252"/>
        <end position="267"/>
    </location>
</feature>
<keyword evidence="11" id="KW-0472">Membrane</keyword>
<feature type="region of interest" description="Disordered" evidence="13">
    <location>
        <begin position="35"/>
        <end position="70"/>
    </location>
</feature>
<keyword evidence="10 12" id="KW-0175">Coiled coil</keyword>
<evidence type="ECO:0000256" key="13">
    <source>
        <dbReference type="SAM" id="MobiDB-lite"/>
    </source>
</evidence>
<dbReference type="GO" id="GO:0015031">
    <property type="term" value="P:protein transport"/>
    <property type="evidence" value="ECO:0007669"/>
    <property type="project" value="UniProtKB-KW"/>
</dbReference>
<evidence type="ECO:0000256" key="7">
    <source>
        <dbReference type="ARBA" id="ARBA00022574"/>
    </source>
</evidence>
<dbReference type="GO" id="GO:0005096">
    <property type="term" value="F:GTPase activator activity"/>
    <property type="evidence" value="ECO:0007669"/>
    <property type="project" value="TreeGrafter"/>
</dbReference>
<evidence type="ECO:0000256" key="10">
    <source>
        <dbReference type="ARBA" id="ARBA00023054"/>
    </source>
</evidence>
<dbReference type="GO" id="GO:0006893">
    <property type="term" value="P:Golgi to plasma membrane transport"/>
    <property type="evidence" value="ECO:0007669"/>
    <property type="project" value="TreeGrafter"/>
</dbReference>
<reference evidence="16" key="1">
    <citation type="submission" date="2020-01" db="EMBL/GenBank/DDBJ databases">
        <title>Draft genome sequence of the Termite Coptotermes fromosanus.</title>
        <authorList>
            <person name="Itakura S."/>
            <person name="Yosikawa Y."/>
            <person name="Umezawa K."/>
        </authorList>
    </citation>
    <scope>NUCLEOTIDE SEQUENCE [LARGE SCALE GENOMIC DNA]</scope>
</reference>
<feature type="region of interest" description="Disordered" evidence="13">
    <location>
        <begin position="169"/>
        <end position="202"/>
    </location>
</feature>
<evidence type="ECO:0000256" key="3">
    <source>
        <dbReference type="ARBA" id="ARBA00008070"/>
    </source>
</evidence>
<dbReference type="EMBL" id="BLKM01004311">
    <property type="protein sequence ID" value="GFG31032.1"/>
    <property type="molecule type" value="Genomic_DNA"/>
</dbReference>
<dbReference type="FunFam" id="1.20.5.110:FF:000001">
    <property type="entry name" value="syntaxin-binding protein 5 isoform X1"/>
    <property type="match status" value="1"/>
</dbReference>
<evidence type="ECO:0000256" key="2">
    <source>
        <dbReference type="ARBA" id="ARBA00004496"/>
    </source>
</evidence>
<evidence type="ECO:0000256" key="9">
    <source>
        <dbReference type="ARBA" id="ARBA00022927"/>
    </source>
</evidence>
<evidence type="ECO:0000256" key="8">
    <source>
        <dbReference type="ARBA" id="ARBA00022737"/>
    </source>
</evidence>
<keyword evidence="9" id="KW-0653">Protein transport</keyword>
<evidence type="ECO:0000256" key="5">
    <source>
        <dbReference type="ARBA" id="ARBA00022475"/>
    </source>
</evidence>
<evidence type="ECO:0000259" key="14">
    <source>
        <dbReference type="PROSITE" id="PS50892"/>
    </source>
</evidence>
<evidence type="ECO:0000313" key="15">
    <source>
        <dbReference type="EMBL" id="GFG31032.1"/>
    </source>
</evidence>
<dbReference type="SUPFAM" id="SSF58038">
    <property type="entry name" value="SNARE fusion complex"/>
    <property type="match status" value="1"/>
</dbReference>
<comment type="similarity">
    <text evidence="3">Belongs to the WD repeat L(2)GL family.</text>
</comment>
<keyword evidence="7" id="KW-0853">WD repeat</keyword>
<evidence type="ECO:0000256" key="12">
    <source>
        <dbReference type="PROSITE-ProRule" id="PRU00290"/>
    </source>
</evidence>
<dbReference type="CDD" id="cd15873">
    <property type="entry name" value="R-SNARE_STXBP5_6"/>
    <property type="match status" value="1"/>
</dbReference>
<dbReference type="Proteomes" id="UP000502823">
    <property type="component" value="Unassembled WGS sequence"/>
</dbReference>
<evidence type="ECO:0000313" key="16">
    <source>
        <dbReference type="Proteomes" id="UP000502823"/>
    </source>
</evidence>
<comment type="caution">
    <text evidence="15">The sequence shown here is derived from an EMBL/GenBank/DDBJ whole genome shotgun (WGS) entry which is preliminary data.</text>
</comment>